<proteinExistence type="inferred from homology"/>
<dbReference type="KEGG" id="scac:106092202"/>
<dbReference type="OrthoDB" id="2019940at2759"/>
<name>A0A1I8NR82_STOCA</name>
<dbReference type="Proteomes" id="UP000095300">
    <property type="component" value="Unassembled WGS sequence"/>
</dbReference>
<keyword evidence="9" id="KW-0119">Carbohydrate metabolism</keyword>
<dbReference type="PANTHER" id="PTHR12137">
    <property type="entry name" value="CARBOHYDRATE SULFOTRANSFERASE"/>
    <property type="match status" value="1"/>
</dbReference>
<evidence type="ECO:0000256" key="2">
    <source>
        <dbReference type="ARBA" id="ARBA00006339"/>
    </source>
</evidence>
<dbReference type="STRING" id="35570.A0A1I8NR82"/>
<evidence type="ECO:0000256" key="1">
    <source>
        <dbReference type="ARBA" id="ARBA00004323"/>
    </source>
</evidence>
<dbReference type="EnsemblMetazoa" id="SCAU001329-RA">
    <property type="protein sequence ID" value="SCAU001329-PA"/>
    <property type="gene ID" value="SCAU001329"/>
</dbReference>
<evidence type="ECO:0000256" key="8">
    <source>
        <dbReference type="ARBA" id="ARBA00023180"/>
    </source>
</evidence>
<protein>
    <recommendedName>
        <fullName evidence="9">Carbohydrate sulfotransferase</fullName>
        <ecNumber evidence="9">2.8.2.-</ecNumber>
    </recommendedName>
</protein>
<organism evidence="10 11">
    <name type="scientific">Stomoxys calcitrans</name>
    <name type="common">Stable fly</name>
    <name type="synonym">Conops calcitrans</name>
    <dbReference type="NCBI Taxonomy" id="35570"/>
    <lineage>
        <taxon>Eukaryota</taxon>
        <taxon>Metazoa</taxon>
        <taxon>Ecdysozoa</taxon>
        <taxon>Arthropoda</taxon>
        <taxon>Hexapoda</taxon>
        <taxon>Insecta</taxon>
        <taxon>Pterygota</taxon>
        <taxon>Neoptera</taxon>
        <taxon>Endopterygota</taxon>
        <taxon>Diptera</taxon>
        <taxon>Brachycera</taxon>
        <taxon>Muscomorpha</taxon>
        <taxon>Muscoidea</taxon>
        <taxon>Muscidae</taxon>
        <taxon>Stomoxys</taxon>
    </lineage>
</organism>
<dbReference type="GO" id="GO:0000139">
    <property type="term" value="C:Golgi membrane"/>
    <property type="evidence" value="ECO:0007669"/>
    <property type="project" value="UniProtKB-SubCell"/>
</dbReference>
<evidence type="ECO:0000256" key="9">
    <source>
        <dbReference type="RuleBase" id="RU364020"/>
    </source>
</evidence>
<evidence type="ECO:0000256" key="6">
    <source>
        <dbReference type="ARBA" id="ARBA00023034"/>
    </source>
</evidence>
<dbReference type="GO" id="GO:0008146">
    <property type="term" value="F:sulfotransferase activity"/>
    <property type="evidence" value="ECO:0007669"/>
    <property type="project" value="InterPro"/>
</dbReference>
<evidence type="ECO:0000313" key="11">
    <source>
        <dbReference type="Proteomes" id="UP000095300"/>
    </source>
</evidence>
<keyword evidence="4 9" id="KW-0812">Transmembrane</keyword>
<feature type="transmembrane region" description="Helical" evidence="9">
    <location>
        <begin position="21"/>
        <end position="42"/>
    </location>
</feature>
<keyword evidence="11" id="KW-1185">Reference proteome</keyword>
<dbReference type="Pfam" id="PF03567">
    <property type="entry name" value="Sulfotransfer_2"/>
    <property type="match status" value="1"/>
</dbReference>
<comment type="similarity">
    <text evidence="2 9">Belongs to the sulfotransferase 2 family.</text>
</comment>
<comment type="subcellular location">
    <subcellularLocation>
        <location evidence="1 9">Golgi apparatus membrane</location>
        <topology evidence="1 9">Single-pass type II membrane protein</topology>
    </subcellularLocation>
</comment>
<keyword evidence="7 9" id="KW-0472">Membrane</keyword>
<keyword evidence="3 9" id="KW-0808">Transferase</keyword>
<dbReference type="EC" id="2.8.2.-" evidence="9"/>
<dbReference type="InterPro" id="IPR005331">
    <property type="entry name" value="Sulfotransferase"/>
</dbReference>
<dbReference type="AlphaFoldDB" id="A0A1I8NR82"/>
<keyword evidence="5 9" id="KW-1133">Transmembrane helix</keyword>
<evidence type="ECO:0000313" key="10">
    <source>
        <dbReference type="EnsemblMetazoa" id="SCAU001329-PA"/>
    </source>
</evidence>
<keyword evidence="8 9" id="KW-0325">Glycoprotein</keyword>
<reference evidence="10" key="1">
    <citation type="submission" date="2020-05" db="UniProtKB">
        <authorList>
            <consortium name="EnsemblMetazoa"/>
        </authorList>
    </citation>
    <scope>IDENTIFICATION</scope>
    <source>
        <strain evidence="10">USDA</strain>
    </source>
</reference>
<evidence type="ECO:0000256" key="7">
    <source>
        <dbReference type="ARBA" id="ARBA00023136"/>
    </source>
</evidence>
<gene>
    <name evidence="10" type="primary">106092202</name>
</gene>
<keyword evidence="9" id="KW-0735">Signal-anchor</keyword>
<accession>A0A1I8NR82</accession>
<keyword evidence="6 9" id="KW-0333">Golgi apparatus</keyword>
<dbReference type="VEuPathDB" id="VectorBase:SCAU001329"/>
<evidence type="ECO:0000256" key="4">
    <source>
        <dbReference type="ARBA" id="ARBA00022692"/>
    </source>
</evidence>
<dbReference type="PANTHER" id="PTHR12137:SF54">
    <property type="entry name" value="CARBOHYDRATE SULFOTRANSFERASE"/>
    <property type="match status" value="1"/>
</dbReference>
<dbReference type="InterPro" id="IPR018011">
    <property type="entry name" value="Carb_sulfotrans_8-10"/>
</dbReference>
<evidence type="ECO:0000256" key="5">
    <source>
        <dbReference type="ARBA" id="ARBA00022989"/>
    </source>
</evidence>
<sequence>MMMATKTTTMTKRLTKTKHSFYSDLCCSQVLAISSISCLFPFMRPSTFIKRFSHFKRHSALVSIVAILFLFTLQIDLIRGAFEDVNNNKVKMTKRSLELTQTINMQRQEYLQKQCDTLGYSQQDLNDLTDEQMEHMIVDKELKFLYCYVPKVACTNWKRVLMLLKGLWQNGTDPLQIPGYLAHSEGMFKKFNSLDDSEKQQVMSEYTRFIFVRHPFERLLSAYRNKLEGEAPSSRYFQQRVGRQIVKGIRVDPSNHSLEYGDDVTFGEFVQYLLTPSLSLRNQSSYNEHWETISKLCNPCVMKYNVIGKYETLFDDSALALYLTGAENVTFPSGHKPSNTRAFLRHYFDPLPISAIRHLYEVYSDDFKLFDYGLDDVLGFEFG</sequence>
<dbReference type="GO" id="GO:0016051">
    <property type="term" value="P:carbohydrate biosynthetic process"/>
    <property type="evidence" value="ECO:0007669"/>
    <property type="project" value="InterPro"/>
</dbReference>
<evidence type="ECO:0000256" key="3">
    <source>
        <dbReference type="ARBA" id="ARBA00022679"/>
    </source>
</evidence>